<protein>
    <recommendedName>
        <fullName evidence="3">DNA polymerase III beta sliding clamp central domain-containing protein</fullName>
    </recommendedName>
</protein>
<gene>
    <name evidence="1" type="ORF">GCM10023235_23820</name>
</gene>
<accession>A0ABP9DPN0</accession>
<dbReference type="Proteomes" id="UP001501752">
    <property type="component" value="Unassembled WGS sequence"/>
</dbReference>
<name>A0ABP9DPN0_9ACTN</name>
<organism evidence="1 2">
    <name type="scientific">Kitasatospora terrestris</name>
    <dbReference type="NCBI Taxonomy" id="258051"/>
    <lineage>
        <taxon>Bacteria</taxon>
        <taxon>Bacillati</taxon>
        <taxon>Actinomycetota</taxon>
        <taxon>Actinomycetes</taxon>
        <taxon>Kitasatosporales</taxon>
        <taxon>Streptomycetaceae</taxon>
        <taxon>Kitasatospora</taxon>
    </lineage>
</organism>
<evidence type="ECO:0000313" key="1">
    <source>
        <dbReference type="EMBL" id="GAA4846397.1"/>
    </source>
</evidence>
<proteinExistence type="predicted"/>
<comment type="caution">
    <text evidence="1">The sequence shown here is derived from an EMBL/GenBank/DDBJ whole genome shotgun (WGS) entry which is preliminary data.</text>
</comment>
<keyword evidence="2" id="KW-1185">Reference proteome</keyword>
<evidence type="ECO:0008006" key="3">
    <source>
        <dbReference type="Google" id="ProtNLM"/>
    </source>
</evidence>
<sequence length="236" mass="25767">MSVTLTDLPTIIRQLTPHISTDDTLPPIHGIYLEATGTHLFAAATDRYTFALTRREAPNTSGSAPWKAFIARTDLLALRALFPTRRRTADLTLTYNRPCTRTRDGGLSISDGNRSLTLSANVPLASGFPKWRPLFAAALAAEPQLTDEAHYSAAFLARWNHAPAERYEPLTLWTAGPDKPLLVAAGHDFLGLQMPIRPGDHVPGAPATQRHDRNALRTTWTDTLAVATSGRRLTAA</sequence>
<reference evidence="2" key="1">
    <citation type="journal article" date="2019" name="Int. J. Syst. Evol. Microbiol.">
        <title>The Global Catalogue of Microorganisms (GCM) 10K type strain sequencing project: providing services to taxonomists for standard genome sequencing and annotation.</title>
        <authorList>
            <consortium name="The Broad Institute Genomics Platform"/>
            <consortium name="The Broad Institute Genome Sequencing Center for Infectious Disease"/>
            <person name="Wu L."/>
            <person name="Ma J."/>
        </authorList>
    </citation>
    <scope>NUCLEOTIDE SEQUENCE [LARGE SCALE GENOMIC DNA]</scope>
    <source>
        <strain evidence="2">JCM 13006</strain>
    </source>
</reference>
<evidence type="ECO:0000313" key="2">
    <source>
        <dbReference type="Proteomes" id="UP001501752"/>
    </source>
</evidence>
<dbReference type="SUPFAM" id="SSF55979">
    <property type="entry name" value="DNA clamp"/>
    <property type="match status" value="1"/>
</dbReference>
<dbReference type="EMBL" id="BAABIS010000001">
    <property type="protein sequence ID" value="GAA4846397.1"/>
    <property type="molecule type" value="Genomic_DNA"/>
</dbReference>
<dbReference type="RefSeq" id="WP_345696774.1">
    <property type="nucleotide sequence ID" value="NZ_BAABIS010000001.1"/>
</dbReference>
<dbReference type="Gene3D" id="3.10.150.10">
    <property type="entry name" value="DNA Polymerase III, subunit A, domain 2"/>
    <property type="match status" value="1"/>
</dbReference>
<dbReference type="InterPro" id="IPR046938">
    <property type="entry name" value="DNA_clamp_sf"/>
</dbReference>